<accession>A0A6G3WN79</accession>
<organism evidence="2">
    <name type="scientific">Streptomyces sp. SID7499</name>
    <dbReference type="NCBI Taxonomy" id="2706086"/>
    <lineage>
        <taxon>Bacteria</taxon>
        <taxon>Bacillati</taxon>
        <taxon>Actinomycetota</taxon>
        <taxon>Actinomycetes</taxon>
        <taxon>Kitasatosporales</taxon>
        <taxon>Streptomycetaceae</taxon>
        <taxon>Streptomyces</taxon>
    </lineage>
</organism>
<feature type="domain" description="HNH nuclease" evidence="1">
    <location>
        <begin position="46"/>
        <end position="89"/>
    </location>
</feature>
<dbReference type="EMBL" id="JAAGMN010001114">
    <property type="protein sequence ID" value="NEE06902.1"/>
    <property type="molecule type" value="Genomic_DNA"/>
</dbReference>
<dbReference type="InterPro" id="IPR044930">
    <property type="entry name" value="Homing_endonuclease_His-Me"/>
</dbReference>
<dbReference type="Gene3D" id="3.90.75.10">
    <property type="entry name" value="Homing Intron 3 (I-ppo) Encoded Endonuclease, Chain A"/>
    <property type="match status" value="1"/>
</dbReference>
<proteinExistence type="predicted"/>
<dbReference type="SUPFAM" id="SSF54060">
    <property type="entry name" value="His-Me finger endonucleases"/>
    <property type="match status" value="1"/>
</dbReference>
<keyword evidence="2" id="KW-0540">Nuclease</keyword>
<sequence>MKTLADRFWCKVQRNPDGCWLWTAATFKATGYGQFREGGRGSRVRTAHRVAYELLVGSVPAGLQLDHLCRNRRCVNPAHLEPVTNRENGLRGTSFAAVNAAKTHCVRGHAFDTDNTLTSPATGHRRCRACARERQLTLRTRKDRTS</sequence>
<evidence type="ECO:0000313" key="2">
    <source>
        <dbReference type="EMBL" id="NEE06902.1"/>
    </source>
</evidence>
<dbReference type="Pfam" id="PF13392">
    <property type="entry name" value="HNH_3"/>
    <property type="match status" value="1"/>
</dbReference>
<dbReference type="AlphaFoldDB" id="A0A6G3WN79"/>
<name>A0A6G3WN79_9ACTN</name>
<comment type="caution">
    <text evidence="2">The sequence shown here is derived from an EMBL/GenBank/DDBJ whole genome shotgun (WGS) entry which is preliminary data.</text>
</comment>
<dbReference type="GO" id="GO:0004519">
    <property type="term" value="F:endonuclease activity"/>
    <property type="evidence" value="ECO:0007669"/>
    <property type="project" value="UniProtKB-KW"/>
</dbReference>
<reference evidence="2" key="1">
    <citation type="submission" date="2020-01" db="EMBL/GenBank/DDBJ databases">
        <title>Insect and environment-associated Actinomycetes.</title>
        <authorList>
            <person name="Currrie C."/>
            <person name="Chevrette M."/>
            <person name="Carlson C."/>
            <person name="Stubbendieck R."/>
            <person name="Wendt-Pienkowski E."/>
        </authorList>
    </citation>
    <scope>NUCLEOTIDE SEQUENCE</scope>
    <source>
        <strain evidence="2">SID7499</strain>
    </source>
</reference>
<keyword evidence="2" id="KW-0255">Endonuclease</keyword>
<dbReference type="InterPro" id="IPR003615">
    <property type="entry name" value="HNH_nuc"/>
</dbReference>
<protein>
    <submittedName>
        <fullName evidence="2">HNH endonuclease</fullName>
    </submittedName>
</protein>
<keyword evidence="2" id="KW-0378">Hydrolase</keyword>
<dbReference type="InterPro" id="IPR044925">
    <property type="entry name" value="His-Me_finger_sf"/>
</dbReference>
<evidence type="ECO:0000259" key="1">
    <source>
        <dbReference type="Pfam" id="PF13392"/>
    </source>
</evidence>
<gene>
    <name evidence="2" type="ORF">G3M58_10640</name>
</gene>